<dbReference type="Proteomes" id="UP001597118">
    <property type="component" value="Unassembled WGS sequence"/>
</dbReference>
<dbReference type="InterPro" id="IPR028250">
    <property type="entry name" value="DsbDN"/>
</dbReference>
<feature type="chain" id="PRO_5045143532" evidence="1">
    <location>
        <begin position="20"/>
        <end position="148"/>
    </location>
</feature>
<dbReference type="PANTHER" id="PTHR32234:SF0">
    <property type="entry name" value="THIOL:DISULFIDE INTERCHANGE PROTEIN DSBD"/>
    <property type="match status" value="1"/>
</dbReference>
<reference evidence="4" key="1">
    <citation type="journal article" date="2019" name="Int. J. Syst. Evol. Microbiol.">
        <title>The Global Catalogue of Microorganisms (GCM) 10K type strain sequencing project: providing services to taxonomists for standard genome sequencing and annotation.</title>
        <authorList>
            <consortium name="The Broad Institute Genomics Platform"/>
            <consortium name="The Broad Institute Genome Sequencing Center for Infectious Disease"/>
            <person name="Wu L."/>
            <person name="Ma J."/>
        </authorList>
    </citation>
    <scope>NUCLEOTIDE SEQUENCE [LARGE SCALE GENOMIC DNA]</scope>
    <source>
        <strain evidence="4">CCUG 53762</strain>
    </source>
</reference>
<organism evidence="3 4">
    <name type="scientific">Pseudopedobacter beijingensis</name>
    <dbReference type="NCBI Taxonomy" id="1207056"/>
    <lineage>
        <taxon>Bacteria</taxon>
        <taxon>Pseudomonadati</taxon>
        <taxon>Bacteroidota</taxon>
        <taxon>Sphingobacteriia</taxon>
        <taxon>Sphingobacteriales</taxon>
        <taxon>Sphingobacteriaceae</taxon>
        <taxon>Pseudopedobacter</taxon>
    </lineage>
</organism>
<feature type="domain" description="Thiol:disulfide interchange protein DsbD N-terminal" evidence="2">
    <location>
        <begin position="33"/>
        <end position="144"/>
    </location>
</feature>
<dbReference type="RefSeq" id="WP_379661748.1">
    <property type="nucleotide sequence ID" value="NZ_JBHUDG010000004.1"/>
</dbReference>
<protein>
    <submittedName>
        <fullName evidence="3">Protein-disulfide reductase DsbD domain-containing protein</fullName>
    </submittedName>
</protein>
<dbReference type="Pfam" id="PF11412">
    <property type="entry name" value="DsbD_N"/>
    <property type="match status" value="1"/>
</dbReference>
<gene>
    <name evidence="3" type="ORF">ACFSAH_05720</name>
</gene>
<accession>A0ABW4I9E7</accession>
<evidence type="ECO:0000313" key="4">
    <source>
        <dbReference type="Proteomes" id="UP001597118"/>
    </source>
</evidence>
<proteinExistence type="predicted"/>
<dbReference type="EMBL" id="JBHUDG010000004">
    <property type="protein sequence ID" value="MFD1629368.1"/>
    <property type="molecule type" value="Genomic_DNA"/>
</dbReference>
<name>A0ABW4I9E7_9SPHI</name>
<comment type="caution">
    <text evidence="3">The sequence shown here is derived from an EMBL/GenBank/DDBJ whole genome shotgun (WGS) entry which is preliminary data.</text>
</comment>
<feature type="signal peptide" evidence="1">
    <location>
        <begin position="1"/>
        <end position="19"/>
    </location>
</feature>
<evidence type="ECO:0000259" key="2">
    <source>
        <dbReference type="Pfam" id="PF11412"/>
    </source>
</evidence>
<keyword evidence="1" id="KW-0732">Signal</keyword>
<dbReference type="InterPro" id="IPR036929">
    <property type="entry name" value="DsbDN_sf"/>
</dbReference>
<dbReference type="Gene3D" id="2.60.40.1250">
    <property type="entry name" value="Thiol:disulfide interchange protein DsbD, N-terminal domain"/>
    <property type="match status" value="1"/>
</dbReference>
<sequence length="148" mass="16708">MKNILSFTFLLFFSLSVQSQILNPVKWSYAAKKINDKEAVVFLKATIQPGWNIYSQFVDEGGPVPTSFVFSPSKNYSLVGKTGEPKPASKFEKTFNMNVKYFQNSAVFQQKVKLNAKETTVDGTLEYMACNDKQCLPPKEVKFSVVIK</sequence>
<evidence type="ECO:0000313" key="3">
    <source>
        <dbReference type="EMBL" id="MFD1629368.1"/>
    </source>
</evidence>
<keyword evidence="4" id="KW-1185">Reference proteome</keyword>
<evidence type="ECO:0000256" key="1">
    <source>
        <dbReference type="SAM" id="SignalP"/>
    </source>
</evidence>
<dbReference type="PANTHER" id="PTHR32234">
    <property type="entry name" value="THIOL:DISULFIDE INTERCHANGE PROTEIN DSBD"/>
    <property type="match status" value="1"/>
</dbReference>